<gene>
    <name evidence="2" type="ORF">CP500_009255</name>
</gene>
<organism evidence="2 3">
    <name type="scientific">Tychonema bourrellyi FEM_GT703</name>
    <dbReference type="NCBI Taxonomy" id="2040638"/>
    <lineage>
        <taxon>Bacteria</taxon>
        <taxon>Bacillati</taxon>
        <taxon>Cyanobacteriota</taxon>
        <taxon>Cyanophyceae</taxon>
        <taxon>Oscillatoriophycideae</taxon>
        <taxon>Oscillatoriales</taxon>
        <taxon>Microcoleaceae</taxon>
        <taxon>Tychonema</taxon>
    </lineage>
</organism>
<reference evidence="2" key="1">
    <citation type="submission" date="2017-10" db="EMBL/GenBank/DDBJ databases">
        <title>Draft genome sequence of the planktic cyanobacteria Tychonema bourrellyi isolated from alpine lentic freshwater.</title>
        <authorList>
            <person name="Tett A."/>
            <person name="Armanini F."/>
            <person name="Asnicar F."/>
            <person name="Boscaini A."/>
            <person name="Pasolli E."/>
            <person name="Zolfo M."/>
            <person name="Donati C."/>
            <person name="Salmaso N."/>
            <person name="Segata N."/>
        </authorList>
    </citation>
    <scope>NUCLEOTIDE SEQUENCE</scope>
    <source>
        <strain evidence="2">FEM_GT703</strain>
    </source>
</reference>
<dbReference type="InterPro" id="IPR052548">
    <property type="entry name" value="Type_VII_TA_antitoxin"/>
</dbReference>
<dbReference type="Pfam" id="PF01909">
    <property type="entry name" value="NTP_transf_2"/>
    <property type="match status" value="1"/>
</dbReference>
<sequence length="106" mass="11745">MNDNLPEILAELRHYFHKVYGERLVQLILYGSQARGDAKPDSDIDILVVLNGPVHAGKEIACTSEFIAALCLDRTVVISSAFASAARFQQEKSPFFLNVRKEGVPI</sequence>
<evidence type="ECO:0000259" key="1">
    <source>
        <dbReference type="Pfam" id="PF01909"/>
    </source>
</evidence>
<dbReference type="GO" id="GO:0016779">
    <property type="term" value="F:nucleotidyltransferase activity"/>
    <property type="evidence" value="ECO:0007669"/>
    <property type="project" value="InterPro"/>
</dbReference>
<dbReference type="OrthoDB" id="463845at2"/>
<evidence type="ECO:0000313" key="2">
    <source>
        <dbReference type="EMBL" id="PHX55736.1"/>
    </source>
</evidence>
<proteinExistence type="predicted"/>
<dbReference type="EMBL" id="NXIB02000043">
    <property type="protein sequence ID" value="PHX55736.1"/>
    <property type="molecule type" value="Genomic_DNA"/>
</dbReference>
<comment type="caution">
    <text evidence="2">The sequence shown here is derived from an EMBL/GenBank/DDBJ whole genome shotgun (WGS) entry which is preliminary data.</text>
</comment>
<name>A0A2G4F1W1_9CYAN</name>
<dbReference type="CDD" id="cd05403">
    <property type="entry name" value="NT_KNTase_like"/>
    <property type="match status" value="1"/>
</dbReference>
<dbReference type="PANTHER" id="PTHR33933:SF1">
    <property type="entry name" value="PROTEIN ADENYLYLTRANSFERASE MNTA-RELATED"/>
    <property type="match status" value="1"/>
</dbReference>
<dbReference type="Proteomes" id="UP000226442">
    <property type="component" value="Unassembled WGS sequence"/>
</dbReference>
<evidence type="ECO:0000313" key="3">
    <source>
        <dbReference type="Proteomes" id="UP000226442"/>
    </source>
</evidence>
<dbReference type="RefSeq" id="WP_096830025.1">
    <property type="nucleotide sequence ID" value="NZ_NXIB02000043.1"/>
</dbReference>
<dbReference type="SUPFAM" id="SSF81301">
    <property type="entry name" value="Nucleotidyltransferase"/>
    <property type="match status" value="1"/>
</dbReference>
<dbReference type="InterPro" id="IPR002934">
    <property type="entry name" value="Polymerase_NTP_transf_dom"/>
</dbReference>
<dbReference type="Gene3D" id="3.30.460.10">
    <property type="entry name" value="Beta Polymerase, domain 2"/>
    <property type="match status" value="1"/>
</dbReference>
<dbReference type="PANTHER" id="PTHR33933">
    <property type="entry name" value="NUCLEOTIDYLTRANSFERASE"/>
    <property type="match status" value="1"/>
</dbReference>
<keyword evidence="3" id="KW-1185">Reference proteome</keyword>
<dbReference type="AlphaFoldDB" id="A0A2G4F1W1"/>
<feature type="domain" description="Polymerase nucleotidyl transferase" evidence="1">
    <location>
        <begin position="24"/>
        <end position="55"/>
    </location>
</feature>
<dbReference type="InterPro" id="IPR043519">
    <property type="entry name" value="NT_sf"/>
</dbReference>
<accession>A0A2G4F1W1</accession>
<protein>
    <submittedName>
        <fullName evidence="2">Nucleotidyltransferase domain-containing protein</fullName>
    </submittedName>
</protein>